<evidence type="ECO:0000256" key="5">
    <source>
        <dbReference type="ARBA" id="ARBA00022857"/>
    </source>
</evidence>
<keyword evidence="3" id="KW-0444">Lipid biosynthesis</keyword>
<dbReference type="InterPro" id="IPR036291">
    <property type="entry name" value="NAD(P)-bd_dom_sf"/>
</dbReference>
<keyword evidence="8" id="KW-0443">Lipid metabolism</keyword>
<dbReference type="CDD" id="cd08290">
    <property type="entry name" value="ETR"/>
    <property type="match status" value="1"/>
</dbReference>
<evidence type="ECO:0000256" key="10">
    <source>
        <dbReference type="ARBA" id="ARBA00023160"/>
    </source>
</evidence>
<keyword evidence="4" id="KW-0276">Fatty acid metabolism</keyword>
<dbReference type="Pfam" id="PF00107">
    <property type="entry name" value="ADH_zinc_N"/>
    <property type="match status" value="1"/>
</dbReference>
<dbReference type="InterPro" id="IPR013149">
    <property type="entry name" value="ADH-like_C"/>
</dbReference>
<evidence type="ECO:0000256" key="2">
    <source>
        <dbReference type="ARBA" id="ARBA00010371"/>
    </source>
</evidence>
<dbReference type="Gene3D" id="3.90.180.10">
    <property type="entry name" value="Medium-chain alcohol dehydrogenases, catalytic domain"/>
    <property type="match status" value="1"/>
</dbReference>
<keyword evidence="5" id="KW-0521">NADP</keyword>
<dbReference type="OrthoDB" id="7482721at2759"/>
<evidence type="ECO:0000256" key="7">
    <source>
        <dbReference type="ARBA" id="ARBA00023002"/>
    </source>
</evidence>
<feature type="domain" description="Enoyl reductase (ER)" evidence="14">
    <location>
        <begin position="47"/>
        <end position="366"/>
    </location>
</feature>
<comment type="caution">
    <text evidence="15">The sequence shown here is derived from an EMBL/GenBank/DDBJ whole genome shotgun (WGS) entry which is preliminary data.</text>
</comment>
<reference evidence="15 16" key="1">
    <citation type="submission" date="2021-07" db="EMBL/GenBank/DDBJ databases">
        <authorList>
            <person name="Imarazene B."/>
            <person name="Zahm M."/>
            <person name="Klopp C."/>
            <person name="Cabau C."/>
            <person name="Beille S."/>
            <person name="Jouanno E."/>
            <person name="Castinel A."/>
            <person name="Lluch J."/>
            <person name="Gil L."/>
            <person name="Kuchtly C."/>
            <person name="Lopez Roques C."/>
            <person name="Donnadieu C."/>
            <person name="Parrinello H."/>
            <person name="Journot L."/>
            <person name="Du K."/>
            <person name="Schartl M."/>
            <person name="Retaux S."/>
            <person name="Guiguen Y."/>
        </authorList>
    </citation>
    <scope>NUCLEOTIDE SEQUENCE [LARGE SCALE GENOMIC DNA]</scope>
    <source>
        <strain evidence="15">Pach_M1</strain>
        <tissue evidence="15">Testis</tissue>
    </source>
</reference>
<proteinExistence type="inferred from homology"/>
<dbReference type="InterPro" id="IPR051034">
    <property type="entry name" value="Mito_Enoyl-ACP_Reductase"/>
</dbReference>
<comment type="subcellular location">
    <subcellularLocation>
        <location evidence="1">Mitochondrion</location>
    </subcellularLocation>
</comment>
<organism evidence="15 16">
    <name type="scientific">Astyanax mexicanus</name>
    <name type="common">Blind cave fish</name>
    <name type="synonym">Astyanax fasciatus mexicanus</name>
    <dbReference type="NCBI Taxonomy" id="7994"/>
    <lineage>
        <taxon>Eukaryota</taxon>
        <taxon>Metazoa</taxon>
        <taxon>Chordata</taxon>
        <taxon>Craniata</taxon>
        <taxon>Vertebrata</taxon>
        <taxon>Euteleostomi</taxon>
        <taxon>Actinopterygii</taxon>
        <taxon>Neopterygii</taxon>
        <taxon>Teleostei</taxon>
        <taxon>Ostariophysi</taxon>
        <taxon>Characiformes</taxon>
        <taxon>Characoidei</taxon>
        <taxon>Acestrorhamphidae</taxon>
        <taxon>Acestrorhamphinae</taxon>
        <taxon>Astyanax</taxon>
    </lineage>
</organism>
<dbReference type="Gene3D" id="3.40.50.720">
    <property type="entry name" value="NAD(P)-binding Rossmann-like Domain"/>
    <property type="match status" value="1"/>
</dbReference>
<protein>
    <recommendedName>
        <fullName evidence="12">Enoyl-[acyl-carrier-protein] reductase, mitochondrial</fullName>
        <ecNumber evidence="11">1.3.1.104</ecNumber>
    </recommendedName>
    <alternativeName>
        <fullName evidence="13">2-enoyl thioester reductase</fullName>
    </alternativeName>
</protein>
<evidence type="ECO:0000256" key="13">
    <source>
        <dbReference type="ARBA" id="ARBA00042123"/>
    </source>
</evidence>
<dbReference type="FunFam" id="3.90.180.10:FF:000010">
    <property type="entry name" value="Enoyl-[acyl-carrier-protein] reductase, mitochondrial"/>
    <property type="match status" value="1"/>
</dbReference>
<evidence type="ECO:0000256" key="8">
    <source>
        <dbReference type="ARBA" id="ARBA00023098"/>
    </source>
</evidence>
<comment type="similarity">
    <text evidence="2">Belongs to the zinc-containing alcohol dehydrogenase family. Quinone oxidoreductase subfamily.</text>
</comment>
<name>A0A8T2MD77_ASTMX</name>
<dbReference type="PANTHER" id="PTHR43981:SF4">
    <property type="entry name" value="ENOYL-[ACYL-CARRIER-PROTEIN] REDUCTASE, MITOCHONDRIAL-LIKE"/>
    <property type="match status" value="1"/>
</dbReference>
<evidence type="ECO:0000256" key="9">
    <source>
        <dbReference type="ARBA" id="ARBA00023128"/>
    </source>
</evidence>
<keyword evidence="9" id="KW-0496">Mitochondrion</keyword>
<dbReference type="Proteomes" id="UP000752171">
    <property type="component" value="Unassembled WGS sequence"/>
</dbReference>
<keyword evidence="7" id="KW-0560">Oxidoreductase</keyword>
<dbReference type="GO" id="GO:0006633">
    <property type="term" value="P:fatty acid biosynthetic process"/>
    <property type="evidence" value="ECO:0007669"/>
    <property type="project" value="UniProtKB-KW"/>
</dbReference>
<evidence type="ECO:0000256" key="12">
    <source>
        <dbReference type="ARBA" id="ARBA00041058"/>
    </source>
</evidence>
<evidence type="ECO:0000256" key="6">
    <source>
        <dbReference type="ARBA" id="ARBA00022946"/>
    </source>
</evidence>
<evidence type="ECO:0000256" key="1">
    <source>
        <dbReference type="ARBA" id="ARBA00004173"/>
    </source>
</evidence>
<dbReference type="Pfam" id="PF08240">
    <property type="entry name" value="ADH_N"/>
    <property type="match status" value="1"/>
</dbReference>
<dbReference type="InterPro" id="IPR020843">
    <property type="entry name" value="ER"/>
</dbReference>
<dbReference type="SUPFAM" id="SSF50129">
    <property type="entry name" value="GroES-like"/>
    <property type="match status" value="1"/>
</dbReference>
<evidence type="ECO:0000313" key="16">
    <source>
        <dbReference type="Proteomes" id="UP000752171"/>
    </source>
</evidence>
<dbReference type="GO" id="GO:0141148">
    <property type="term" value="F:enoyl-[acyl-carrier-protein] reductase (NADPH) activity"/>
    <property type="evidence" value="ECO:0007669"/>
    <property type="project" value="UniProtKB-EC"/>
</dbReference>
<evidence type="ECO:0000313" key="15">
    <source>
        <dbReference type="EMBL" id="KAG9282318.1"/>
    </source>
</evidence>
<dbReference type="EMBL" id="JAICCE010000001">
    <property type="protein sequence ID" value="KAG9282318.1"/>
    <property type="molecule type" value="Genomic_DNA"/>
</dbReference>
<evidence type="ECO:0000256" key="4">
    <source>
        <dbReference type="ARBA" id="ARBA00022832"/>
    </source>
</evidence>
<dbReference type="OMA" id="QGFWMTQ"/>
<keyword evidence="6" id="KW-0809">Transit peptide</keyword>
<dbReference type="GO" id="GO:0005739">
    <property type="term" value="C:mitochondrion"/>
    <property type="evidence" value="ECO:0007669"/>
    <property type="project" value="UniProtKB-SubCell"/>
</dbReference>
<dbReference type="AlphaFoldDB" id="A0A8T2MD77"/>
<sequence>MMRRMMVTSLIQAELKFLGRSVSGQWWSRTQRPVHHCSGLVYREHTANIDTMRMEQLPMPGLNKRSVRVKMLAAPVNPADINMIQGTYPILCPLPAVGGNEGLGEVLEVGDEVNTLRPGDWVVPVDAGFGTWRTEAVCGEDDLITVPKDITVMGAATIAVNPCTAYRMLHDFHTLTPGSTVIQNGANSAVGQAVIQIAAAMQIRTINIIRDRPNCAELVKELHALGADYVLTEEEVMSSGLQHIFQEVPKPRLGLNCVGGISGGLVLSNLDYGGTLVTYGGMAKKPVHIPAKSLIFKNISLRGFWMTQWKRNHRQDKALLRSMLDSLCELVRSGYLRPPNCIQTPFPQYTKALHATVQPRQRKHVLIM</sequence>
<evidence type="ECO:0000256" key="3">
    <source>
        <dbReference type="ARBA" id="ARBA00022516"/>
    </source>
</evidence>
<dbReference type="SMART" id="SM00829">
    <property type="entry name" value="PKS_ER"/>
    <property type="match status" value="1"/>
</dbReference>
<dbReference type="SUPFAM" id="SSF51735">
    <property type="entry name" value="NAD(P)-binding Rossmann-fold domains"/>
    <property type="match status" value="1"/>
</dbReference>
<dbReference type="PANTHER" id="PTHR43981">
    <property type="entry name" value="ENOYL-[ACYL-CARRIER-PROTEIN] REDUCTASE, MITOCHONDRIAL"/>
    <property type="match status" value="1"/>
</dbReference>
<dbReference type="FunFam" id="3.40.50.720:FF:000112">
    <property type="entry name" value="Enoyl-[acyl-carrier-protein] reductase 1, mitochondrial"/>
    <property type="match status" value="1"/>
</dbReference>
<evidence type="ECO:0000259" key="14">
    <source>
        <dbReference type="SMART" id="SM00829"/>
    </source>
</evidence>
<keyword evidence="10" id="KW-0275">Fatty acid biosynthesis</keyword>
<evidence type="ECO:0000256" key="11">
    <source>
        <dbReference type="ARBA" id="ARBA00038963"/>
    </source>
</evidence>
<accession>A0A8T2MD77</accession>
<dbReference type="InterPro" id="IPR013154">
    <property type="entry name" value="ADH-like_N"/>
</dbReference>
<dbReference type="InterPro" id="IPR011032">
    <property type="entry name" value="GroES-like_sf"/>
</dbReference>
<gene>
    <name evidence="15" type="primary">MECR</name>
    <name evidence="15" type="ORF">AMEX_G959</name>
</gene>
<dbReference type="EC" id="1.3.1.104" evidence="11"/>